<evidence type="ECO:0000256" key="1">
    <source>
        <dbReference type="SAM" id="MobiDB-lite"/>
    </source>
</evidence>
<dbReference type="AlphaFoldDB" id="A0A4V6HRV1"/>
<evidence type="ECO:0000313" key="5">
    <source>
        <dbReference type="Proteomes" id="UP000306509"/>
    </source>
</evidence>
<dbReference type="InterPro" id="IPR023346">
    <property type="entry name" value="Lysozyme-like_dom_sf"/>
</dbReference>
<keyword evidence="2" id="KW-0472">Membrane</keyword>
<name>A0A4V6HRV1_9FIRM</name>
<protein>
    <recommendedName>
        <fullName evidence="3">CwlT-like lysozyme domain-containing protein</fullName>
    </recommendedName>
</protein>
<sequence>MAAYQKTTKSSATRKNQRKKISATLSSTSRSSAKKRLSQKEQLLKRKRQVRRNWFLIGFILLTAGIFTCFLLFSGTPRPGELTKSVLQYEDQVKKYCKEYDISEYSDVILAMMQQESAGKGTDVMQCSESPFNTQYSNEPGSITDVDYSIQVGVETFAYCLGEAQCTSVNDMDKLKLALQEYNFGNAYATWAAENYGGYSPENAQEYSDKMKAQLGWTTYGDPEYVPHVLRYYNK</sequence>
<evidence type="ECO:0000259" key="3">
    <source>
        <dbReference type="Pfam" id="PF13702"/>
    </source>
</evidence>
<feature type="domain" description="CwlT-like lysozyme" evidence="3">
    <location>
        <begin position="84"/>
        <end position="223"/>
    </location>
</feature>
<comment type="caution">
    <text evidence="4">The sequence shown here is derived from an EMBL/GenBank/DDBJ whole genome shotgun (WGS) entry which is preliminary data.</text>
</comment>
<keyword evidence="2" id="KW-1133">Transmembrane helix</keyword>
<keyword evidence="5" id="KW-1185">Reference proteome</keyword>
<dbReference type="RefSeq" id="WP_044293163.1">
    <property type="nucleotide sequence ID" value="NZ_JTGN01000001.1"/>
</dbReference>
<feature type="compositionally biased region" description="Polar residues" evidence="1">
    <location>
        <begin position="1"/>
        <end position="14"/>
    </location>
</feature>
<reference evidence="4 5" key="1">
    <citation type="journal article" date="2019" name="Anaerobe">
        <title>Detection of Robinsoniella peoriensis in multiple bone samples of a trauma patient.</title>
        <authorList>
            <person name="Schrottner P."/>
            <person name="Hartwich K."/>
            <person name="Bunk B."/>
            <person name="Schober I."/>
            <person name="Helbig S."/>
            <person name="Rudolph W.W."/>
            <person name="Gunzer F."/>
        </authorList>
    </citation>
    <scope>NUCLEOTIDE SEQUENCE [LARGE SCALE GENOMIC DNA]</scope>
    <source>
        <strain evidence="4 5">DSM 106044</strain>
    </source>
</reference>
<dbReference type="Proteomes" id="UP000306509">
    <property type="component" value="Unassembled WGS sequence"/>
</dbReference>
<dbReference type="Gene3D" id="1.10.530.10">
    <property type="match status" value="1"/>
</dbReference>
<dbReference type="CDD" id="cd16891">
    <property type="entry name" value="CwlT-like"/>
    <property type="match status" value="1"/>
</dbReference>
<evidence type="ECO:0000313" key="4">
    <source>
        <dbReference type="EMBL" id="TLD00428.1"/>
    </source>
</evidence>
<dbReference type="STRING" id="180332.GCA_000797495_04102"/>
<evidence type="ECO:0000256" key="2">
    <source>
        <dbReference type="SAM" id="Phobius"/>
    </source>
</evidence>
<keyword evidence="2" id="KW-0812">Transmembrane</keyword>
<dbReference type="SUPFAM" id="SSF53955">
    <property type="entry name" value="Lysozyme-like"/>
    <property type="match status" value="1"/>
</dbReference>
<organism evidence="4 5">
    <name type="scientific">Robinsoniella peoriensis</name>
    <dbReference type="NCBI Taxonomy" id="180332"/>
    <lineage>
        <taxon>Bacteria</taxon>
        <taxon>Bacillati</taxon>
        <taxon>Bacillota</taxon>
        <taxon>Clostridia</taxon>
        <taxon>Lachnospirales</taxon>
        <taxon>Lachnospiraceae</taxon>
        <taxon>Robinsoniella</taxon>
    </lineage>
</organism>
<dbReference type="InterPro" id="IPR047194">
    <property type="entry name" value="CwlT-like_lysozyme"/>
</dbReference>
<feature type="region of interest" description="Disordered" evidence="1">
    <location>
        <begin position="1"/>
        <end position="41"/>
    </location>
</feature>
<dbReference type="EMBL" id="QGQD01000055">
    <property type="protein sequence ID" value="TLD00428.1"/>
    <property type="molecule type" value="Genomic_DNA"/>
</dbReference>
<gene>
    <name evidence="4" type="ORF">DSM106044_02737</name>
</gene>
<feature type="compositionally biased region" description="Low complexity" evidence="1">
    <location>
        <begin position="22"/>
        <end position="31"/>
    </location>
</feature>
<accession>A0A4V6HRV1</accession>
<proteinExistence type="predicted"/>
<dbReference type="Pfam" id="PF13702">
    <property type="entry name" value="Lysozyme_like"/>
    <property type="match status" value="1"/>
</dbReference>
<feature type="transmembrane region" description="Helical" evidence="2">
    <location>
        <begin position="54"/>
        <end position="73"/>
    </location>
</feature>